<dbReference type="EMBL" id="HBUE01221326">
    <property type="protein sequence ID" value="CAG6539609.1"/>
    <property type="molecule type" value="Transcribed_RNA"/>
</dbReference>
<evidence type="ECO:0000313" key="2">
    <source>
        <dbReference type="EMBL" id="CAG6591672.1"/>
    </source>
</evidence>
<reference evidence="2" key="1">
    <citation type="submission" date="2021-05" db="EMBL/GenBank/DDBJ databases">
        <authorList>
            <person name="Alioto T."/>
            <person name="Alioto T."/>
            <person name="Gomez Garrido J."/>
        </authorList>
    </citation>
    <scope>NUCLEOTIDE SEQUENCE</scope>
</reference>
<dbReference type="EMBL" id="HBUE01221332">
    <property type="protein sequence ID" value="CAG6539620.1"/>
    <property type="molecule type" value="Transcribed_RNA"/>
</dbReference>
<dbReference type="AlphaFoldDB" id="A0A8D8KQ61"/>
<name>A0A8D8KQ61_CULPI</name>
<dbReference type="EMBL" id="HBUE01074334">
    <property type="protein sequence ID" value="CAG6474240.1"/>
    <property type="molecule type" value="Transcribed_RNA"/>
</dbReference>
<dbReference type="EMBL" id="HBUE01221330">
    <property type="protein sequence ID" value="CAG6539616.1"/>
    <property type="molecule type" value="Transcribed_RNA"/>
</dbReference>
<keyword evidence="1" id="KW-0732">Signal</keyword>
<accession>A0A8D8KQ61</accession>
<proteinExistence type="predicted"/>
<dbReference type="EMBL" id="HBUE01327981">
    <property type="protein sequence ID" value="CAG6591672.1"/>
    <property type="molecule type" value="Transcribed_RNA"/>
</dbReference>
<organism evidence="2">
    <name type="scientific">Culex pipiens</name>
    <name type="common">House mosquito</name>
    <dbReference type="NCBI Taxonomy" id="7175"/>
    <lineage>
        <taxon>Eukaryota</taxon>
        <taxon>Metazoa</taxon>
        <taxon>Ecdysozoa</taxon>
        <taxon>Arthropoda</taxon>
        <taxon>Hexapoda</taxon>
        <taxon>Insecta</taxon>
        <taxon>Pterygota</taxon>
        <taxon>Neoptera</taxon>
        <taxon>Endopterygota</taxon>
        <taxon>Diptera</taxon>
        <taxon>Nematocera</taxon>
        <taxon>Culicoidea</taxon>
        <taxon>Culicidae</taxon>
        <taxon>Culicinae</taxon>
        <taxon>Culicini</taxon>
        <taxon>Culex</taxon>
        <taxon>Culex</taxon>
    </lineage>
</organism>
<evidence type="ECO:0000256" key="1">
    <source>
        <dbReference type="SAM" id="SignalP"/>
    </source>
</evidence>
<dbReference type="EMBL" id="HBUE01327975">
    <property type="protein sequence ID" value="CAG6591661.1"/>
    <property type="molecule type" value="Transcribed_RNA"/>
</dbReference>
<dbReference type="EMBL" id="HBUE01074336">
    <property type="protein sequence ID" value="CAG6474245.1"/>
    <property type="molecule type" value="Transcribed_RNA"/>
</dbReference>
<sequence>MHFLFAPLACWWLTFGVDCCRGSVFSKMLLSSANFRVSRSSYGLMATVVEKVTHFLTVEGGSVAYADPFLSTERIRGIGRTCKGVATIAVAMAAEGAAGAALDVLLLVAFLPEASEEDAGSCVLGC</sequence>
<feature type="chain" id="PRO_5036261270" evidence="1">
    <location>
        <begin position="17"/>
        <end position="126"/>
    </location>
</feature>
<dbReference type="EMBL" id="HBUE01221328">
    <property type="protein sequence ID" value="CAG6539612.1"/>
    <property type="molecule type" value="Transcribed_RNA"/>
</dbReference>
<dbReference type="EMBL" id="HBUE01327977">
    <property type="protein sequence ID" value="CAG6591664.1"/>
    <property type="molecule type" value="Transcribed_RNA"/>
</dbReference>
<feature type="signal peptide" evidence="1">
    <location>
        <begin position="1"/>
        <end position="16"/>
    </location>
</feature>
<dbReference type="EMBL" id="HBUE01327979">
    <property type="protein sequence ID" value="CAG6591668.1"/>
    <property type="molecule type" value="Transcribed_RNA"/>
</dbReference>
<protein>
    <submittedName>
        <fullName evidence="2">(northern house mosquito) hypothetical protein</fullName>
    </submittedName>
</protein>